<dbReference type="OMA" id="YSQTMPI"/>
<evidence type="ECO:0000256" key="1">
    <source>
        <dbReference type="SAM" id="MobiDB-lite"/>
    </source>
</evidence>
<dbReference type="HOGENOM" id="CLU_030774_1_0_1"/>
<keyword evidence="2" id="KW-1133">Transmembrane helix</keyword>
<accession>G0S674</accession>
<feature type="transmembrane region" description="Helical" evidence="2">
    <location>
        <begin position="6"/>
        <end position="30"/>
    </location>
</feature>
<keyword evidence="4" id="KW-1185">Reference proteome</keyword>
<organism evidence="4">
    <name type="scientific">Chaetomium thermophilum (strain DSM 1495 / CBS 144.50 / IMI 039719)</name>
    <name type="common">Thermochaetoides thermophila</name>
    <dbReference type="NCBI Taxonomy" id="759272"/>
    <lineage>
        <taxon>Eukaryota</taxon>
        <taxon>Fungi</taxon>
        <taxon>Dikarya</taxon>
        <taxon>Ascomycota</taxon>
        <taxon>Pezizomycotina</taxon>
        <taxon>Sordariomycetes</taxon>
        <taxon>Sordariomycetidae</taxon>
        <taxon>Sordariales</taxon>
        <taxon>Chaetomiaceae</taxon>
        <taxon>Thermochaetoides</taxon>
    </lineage>
</organism>
<dbReference type="GeneID" id="18256612"/>
<dbReference type="OrthoDB" id="5431149at2759"/>
<dbReference type="RefSeq" id="XP_006693034.1">
    <property type="nucleotide sequence ID" value="XM_006692971.1"/>
</dbReference>
<evidence type="ECO:0000313" key="4">
    <source>
        <dbReference type="Proteomes" id="UP000008066"/>
    </source>
</evidence>
<evidence type="ECO:0000256" key="2">
    <source>
        <dbReference type="SAM" id="Phobius"/>
    </source>
</evidence>
<feature type="compositionally biased region" description="Polar residues" evidence="1">
    <location>
        <begin position="298"/>
        <end position="309"/>
    </location>
</feature>
<name>G0S674_CHATD</name>
<evidence type="ECO:0000313" key="3">
    <source>
        <dbReference type="EMBL" id="EGS20738.1"/>
    </source>
</evidence>
<sequence length="499" mass="53277">MAIPRILPAVLGVTASIATTAVLATQIILARSDAQRASSVRITATVAAIFEAIVLAFLVVFVLSHAIQWTPVVRLRRFSNLWLSTGVVLCTVGAAVSVASLICLSRVVDDVNSTILGSKATDLMIGASTALGLAFAVQLVFFVVHALAARAQGVGMHLLGRSNRNDRPLPKVKSIPYHETVPASEKRKGRMSVEVWSPPGSSAGRSAGSIRSSLSQVVRPISSKTRLLSTSSRFSRRTASIDVPEVPPVYTPPSGCVEDGFDSWDTSSVDTENRKTVTEPSSSPVLSHVLEPIPASPITAQTHSSNSSTEKLEPPPRSARRRSRSYSPMPTSALIQAQRTSFTQHVSHSESHIHPLFRSNSPAPPTIATPGTMVVAAPNGGGVISDKASIRSIKSMRRLRSDSMPVVPSPLSRATSLDSFHRRMESNCSRETRETETVPEIDELGALAVPEVETESTMTPPIPDWIFNAGTRESVATHTGRRGQGAGSQANEAEVGQRL</sequence>
<dbReference type="eggNOG" id="ENOG502S6ST">
    <property type="taxonomic scope" value="Eukaryota"/>
</dbReference>
<keyword evidence="2" id="KW-0812">Transmembrane</keyword>
<dbReference type="AlphaFoldDB" id="G0S674"/>
<proteinExistence type="predicted"/>
<feature type="transmembrane region" description="Helical" evidence="2">
    <location>
        <begin position="42"/>
        <end position="69"/>
    </location>
</feature>
<protein>
    <submittedName>
        <fullName evidence="3">Uncharacterized protein</fullName>
    </submittedName>
</protein>
<reference evidence="3 4" key="1">
    <citation type="journal article" date="2011" name="Cell">
        <title>Insight into structure and assembly of the nuclear pore complex by utilizing the genome of a eukaryotic thermophile.</title>
        <authorList>
            <person name="Amlacher S."/>
            <person name="Sarges P."/>
            <person name="Flemming D."/>
            <person name="van Noort V."/>
            <person name="Kunze R."/>
            <person name="Devos D.P."/>
            <person name="Arumugam M."/>
            <person name="Bork P."/>
            <person name="Hurt E."/>
        </authorList>
    </citation>
    <scope>NUCLEOTIDE SEQUENCE [LARGE SCALE GENOMIC DNA]</scope>
    <source>
        <strain evidence="4">DSM 1495 / CBS 144.50 / IMI 039719</strain>
    </source>
</reference>
<feature type="transmembrane region" description="Helical" evidence="2">
    <location>
        <begin position="81"/>
        <end position="104"/>
    </location>
</feature>
<feature type="region of interest" description="Disordered" evidence="1">
    <location>
        <begin position="472"/>
        <end position="499"/>
    </location>
</feature>
<dbReference type="Proteomes" id="UP000008066">
    <property type="component" value="Unassembled WGS sequence"/>
</dbReference>
<gene>
    <name evidence="3" type="ORF">CTHT_0025740</name>
</gene>
<dbReference type="KEGG" id="cthr:CTHT_0025740"/>
<dbReference type="STRING" id="759272.G0S674"/>
<dbReference type="EMBL" id="GL988041">
    <property type="protein sequence ID" value="EGS20738.1"/>
    <property type="molecule type" value="Genomic_DNA"/>
</dbReference>
<feature type="transmembrane region" description="Helical" evidence="2">
    <location>
        <begin position="125"/>
        <end position="148"/>
    </location>
</feature>
<feature type="region of interest" description="Disordered" evidence="1">
    <location>
        <begin position="244"/>
        <end position="329"/>
    </location>
</feature>
<keyword evidence="2" id="KW-0472">Membrane</keyword>